<evidence type="ECO:0000256" key="3">
    <source>
        <dbReference type="ARBA" id="ARBA00004961"/>
    </source>
</evidence>
<dbReference type="InterPro" id="IPR006148">
    <property type="entry name" value="Glc/Gal-6P_isomerase"/>
</dbReference>
<dbReference type="PANTHER" id="PTHR11054:SF0">
    <property type="entry name" value="6-PHOSPHOGLUCONOLACTONASE"/>
    <property type="match status" value="1"/>
</dbReference>
<dbReference type="EC" id="3.1.1.31" evidence="5 7"/>
<dbReference type="GO" id="GO:0005975">
    <property type="term" value="P:carbohydrate metabolic process"/>
    <property type="evidence" value="ECO:0007669"/>
    <property type="project" value="UniProtKB-UniRule"/>
</dbReference>
<evidence type="ECO:0000256" key="1">
    <source>
        <dbReference type="ARBA" id="ARBA00000832"/>
    </source>
</evidence>
<evidence type="ECO:0000259" key="8">
    <source>
        <dbReference type="Pfam" id="PF01182"/>
    </source>
</evidence>
<dbReference type="UniPathway" id="UPA00115">
    <property type="reaction ID" value="UER00409"/>
</dbReference>
<dbReference type="GO" id="GO:0006098">
    <property type="term" value="P:pentose-phosphate shunt"/>
    <property type="evidence" value="ECO:0007669"/>
    <property type="project" value="UniProtKB-UniPathway"/>
</dbReference>
<proteinExistence type="inferred from homology"/>
<keyword evidence="7" id="KW-0378">Hydrolase</keyword>
<dbReference type="Pfam" id="PF01182">
    <property type="entry name" value="Glucosamine_iso"/>
    <property type="match status" value="1"/>
</dbReference>
<accession>A0A3D3TMK1</accession>
<gene>
    <name evidence="7 9" type="primary">pgl</name>
    <name evidence="9" type="ORF">DIT26_01710</name>
</gene>
<dbReference type="InterPro" id="IPR037171">
    <property type="entry name" value="NagB/RpiA_transferase-like"/>
</dbReference>
<dbReference type="CDD" id="cd01400">
    <property type="entry name" value="6PGL"/>
    <property type="match status" value="1"/>
</dbReference>
<evidence type="ECO:0000256" key="6">
    <source>
        <dbReference type="ARBA" id="ARBA00020337"/>
    </source>
</evidence>
<name>A0A3D3TMK1_9BACT</name>
<evidence type="ECO:0000256" key="4">
    <source>
        <dbReference type="ARBA" id="ARBA00010662"/>
    </source>
</evidence>
<comment type="similarity">
    <text evidence="4 7">Belongs to the glucosamine/galactosamine-6-phosphate isomerase family. 6-phosphogluconolactonase subfamily.</text>
</comment>
<protein>
    <recommendedName>
        <fullName evidence="6 7">6-phosphogluconolactonase</fullName>
        <shortName evidence="7">6PGL</shortName>
        <ecNumber evidence="5 7">3.1.1.31</ecNumber>
    </recommendedName>
</protein>
<dbReference type="NCBIfam" id="TIGR01198">
    <property type="entry name" value="pgl"/>
    <property type="match status" value="1"/>
</dbReference>
<sequence>MEKSNCALIKLVVGVLKKAVFSSLEKAGSGLFAVVERMENHHRRKMTVANRKLSIFDNFEQLSNAAAEELAKLIENRIIVHERFSLALSGGSTPGRLYEILAEEPYKQSIPWRKVDLFWVDERCVNPDDDESNYRLVKELLLRKIEIPEENIHRIKGELSPEIAAAQYKRELINYFGEDSTDFDLVILGFGKDGHTGSLFPGSTEIHDHDSLVLTSEVSYDGRPSKRVTLGLLALKQARHVFVLASGKAKAEITRLVLVQNDRELPISLVSPEYGELFWMIDKEAAGLLPKDFLD</sequence>
<evidence type="ECO:0000256" key="7">
    <source>
        <dbReference type="RuleBase" id="RU365095"/>
    </source>
</evidence>
<dbReference type="SUPFAM" id="SSF100950">
    <property type="entry name" value="NagB/RpiA/CoA transferase-like"/>
    <property type="match status" value="1"/>
</dbReference>
<evidence type="ECO:0000256" key="5">
    <source>
        <dbReference type="ARBA" id="ARBA00013198"/>
    </source>
</evidence>
<dbReference type="InterPro" id="IPR039104">
    <property type="entry name" value="6PGL"/>
</dbReference>
<dbReference type="EMBL" id="DQBS01000042">
    <property type="protein sequence ID" value="HCO69295.1"/>
    <property type="molecule type" value="Genomic_DNA"/>
</dbReference>
<comment type="caution">
    <text evidence="9">The sequence shown here is derived from an EMBL/GenBank/DDBJ whole genome shotgun (WGS) entry which is preliminary data.</text>
</comment>
<feature type="domain" description="Glucosamine/galactosamine-6-phosphate isomerase" evidence="8">
    <location>
        <begin position="60"/>
        <end position="279"/>
    </location>
</feature>
<comment type="function">
    <text evidence="2 7">Hydrolysis of 6-phosphogluconolactone to 6-phosphogluconate.</text>
</comment>
<dbReference type="PANTHER" id="PTHR11054">
    <property type="entry name" value="6-PHOSPHOGLUCONOLACTONASE"/>
    <property type="match status" value="1"/>
</dbReference>
<evidence type="ECO:0000313" key="10">
    <source>
        <dbReference type="Proteomes" id="UP000264215"/>
    </source>
</evidence>
<comment type="pathway">
    <text evidence="3 7">Carbohydrate degradation; pentose phosphate pathway; D-ribulose 5-phosphate from D-glucose 6-phosphate (oxidative stage): step 2/3.</text>
</comment>
<evidence type="ECO:0000256" key="2">
    <source>
        <dbReference type="ARBA" id="ARBA00002681"/>
    </source>
</evidence>
<comment type="catalytic activity">
    <reaction evidence="1 7">
        <text>6-phospho-D-glucono-1,5-lactone + H2O = 6-phospho-D-gluconate + H(+)</text>
        <dbReference type="Rhea" id="RHEA:12556"/>
        <dbReference type="ChEBI" id="CHEBI:15377"/>
        <dbReference type="ChEBI" id="CHEBI:15378"/>
        <dbReference type="ChEBI" id="CHEBI:57955"/>
        <dbReference type="ChEBI" id="CHEBI:58759"/>
        <dbReference type="EC" id="3.1.1.31"/>
    </reaction>
</comment>
<dbReference type="Proteomes" id="UP000264215">
    <property type="component" value="Unassembled WGS sequence"/>
</dbReference>
<organism evidence="9 10">
    <name type="scientific">Mesotoga infera</name>
    <dbReference type="NCBI Taxonomy" id="1236046"/>
    <lineage>
        <taxon>Bacteria</taxon>
        <taxon>Thermotogati</taxon>
        <taxon>Thermotogota</taxon>
        <taxon>Thermotogae</taxon>
        <taxon>Kosmotogales</taxon>
        <taxon>Kosmotogaceae</taxon>
        <taxon>Mesotoga</taxon>
    </lineage>
</organism>
<evidence type="ECO:0000313" key="9">
    <source>
        <dbReference type="EMBL" id="HCO69295.1"/>
    </source>
</evidence>
<reference evidence="9 10" key="1">
    <citation type="journal article" date="2018" name="Nat. Biotechnol.">
        <title>A standardized bacterial taxonomy based on genome phylogeny substantially revises the tree of life.</title>
        <authorList>
            <person name="Parks D.H."/>
            <person name="Chuvochina M."/>
            <person name="Waite D.W."/>
            <person name="Rinke C."/>
            <person name="Skarshewski A."/>
            <person name="Chaumeil P.A."/>
            <person name="Hugenholtz P."/>
        </authorList>
    </citation>
    <scope>NUCLEOTIDE SEQUENCE [LARGE SCALE GENOMIC DNA]</scope>
    <source>
        <strain evidence="9">UBA9905</strain>
    </source>
</reference>
<dbReference type="InterPro" id="IPR005900">
    <property type="entry name" value="6-phosphogluconolactonase_DevB"/>
</dbReference>
<dbReference type="AlphaFoldDB" id="A0A3D3TMK1"/>
<dbReference type="Gene3D" id="3.40.50.1360">
    <property type="match status" value="1"/>
</dbReference>
<dbReference type="GO" id="GO:0017057">
    <property type="term" value="F:6-phosphogluconolactonase activity"/>
    <property type="evidence" value="ECO:0007669"/>
    <property type="project" value="UniProtKB-UniRule"/>
</dbReference>